<sequence>MFLLLQWVAGMGAVAWLLAHLARLLRDSVWTPLRIHKAMKAQGVKGPPFKLFYGNQPDIVRMLADVSSSPLNLSHDILPWILPYYTNWRKIYGETLLYWFGSAAILTIADPEIMKEVLCNKFGHFPKVEGPAAVRDLFGDGLVLATGEKWAKERRILNHGFQLTKVKAMVEMMAQLTSKMLDKWDILMGDKAKESLAIEIEAQEYYRNLTADIIAHTAFGIDYEAGKAVFELQYQQRKILRQARVVVQWPGRSLLPTPTNWRRWKIKNQVEGGLRKMIETRLHYESKRHGSQENDLLGLMISAYKGELQGNQRHLRMSIPDIVDECKTFFFAGHDTTATLLTWTTMLLAMYPDWQDRVRAEVVQVCGSKPPDSEILGQLKLVDMVLYETLRLYPVVPQIMRGAKKDISLGKLFIPKGTQLCLLVLAMLHSKQVWGEDANEFNPERFLKGMANASEHRSAFLPFSLGPRNCIGQVLAIMEAKVVISMLLQRFRFTLSPGYTHSPNQVGFVMPKEGVQILVTRADSHLLLPNNI</sequence>
<name>A0ACC2DM91_DIPCM</name>
<evidence type="ECO:0000313" key="2">
    <source>
        <dbReference type="Proteomes" id="UP001162992"/>
    </source>
</evidence>
<keyword evidence="2" id="KW-1185">Reference proteome</keyword>
<organism evidence="1 2">
    <name type="scientific">Diphasiastrum complanatum</name>
    <name type="common">Issler's clubmoss</name>
    <name type="synonym">Lycopodium complanatum</name>
    <dbReference type="NCBI Taxonomy" id="34168"/>
    <lineage>
        <taxon>Eukaryota</taxon>
        <taxon>Viridiplantae</taxon>
        <taxon>Streptophyta</taxon>
        <taxon>Embryophyta</taxon>
        <taxon>Tracheophyta</taxon>
        <taxon>Lycopodiopsida</taxon>
        <taxon>Lycopodiales</taxon>
        <taxon>Lycopodiaceae</taxon>
        <taxon>Lycopodioideae</taxon>
        <taxon>Diphasiastrum</taxon>
    </lineage>
</organism>
<accession>A0ACC2DM91</accession>
<proteinExistence type="predicted"/>
<protein>
    <submittedName>
        <fullName evidence="1">Uncharacterized protein</fullName>
    </submittedName>
</protein>
<evidence type="ECO:0000313" key="1">
    <source>
        <dbReference type="EMBL" id="KAJ7555376.1"/>
    </source>
</evidence>
<gene>
    <name evidence="1" type="ORF">O6H91_05G034600</name>
</gene>
<comment type="caution">
    <text evidence="1">The sequence shown here is derived from an EMBL/GenBank/DDBJ whole genome shotgun (WGS) entry which is preliminary data.</text>
</comment>
<dbReference type="EMBL" id="CM055096">
    <property type="protein sequence ID" value="KAJ7555376.1"/>
    <property type="molecule type" value="Genomic_DNA"/>
</dbReference>
<reference evidence="2" key="1">
    <citation type="journal article" date="2024" name="Proc. Natl. Acad. Sci. U.S.A.">
        <title>Extraordinary preservation of gene collinearity over three hundred million years revealed in homosporous lycophytes.</title>
        <authorList>
            <person name="Li C."/>
            <person name="Wickell D."/>
            <person name="Kuo L.Y."/>
            <person name="Chen X."/>
            <person name="Nie B."/>
            <person name="Liao X."/>
            <person name="Peng D."/>
            <person name="Ji J."/>
            <person name="Jenkins J."/>
            <person name="Williams M."/>
            <person name="Shu S."/>
            <person name="Plott C."/>
            <person name="Barry K."/>
            <person name="Rajasekar S."/>
            <person name="Grimwood J."/>
            <person name="Han X."/>
            <person name="Sun S."/>
            <person name="Hou Z."/>
            <person name="He W."/>
            <person name="Dai G."/>
            <person name="Sun C."/>
            <person name="Schmutz J."/>
            <person name="Leebens-Mack J.H."/>
            <person name="Li F.W."/>
            <person name="Wang L."/>
        </authorList>
    </citation>
    <scope>NUCLEOTIDE SEQUENCE [LARGE SCALE GENOMIC DNA]</scope>
    <source>
        <strain evidence="2">cv. PW_Plant_1</strain>
    </source>
</reference>
<dbReference type="Proteomes" id="UP001162992">
    <property type="component" value="Chromosome 5"/>
</dbReference>